<dbReference type="Pfam" id="PF05895">
    <property type="entry name" value="DUF859"/>
    <property type="match status" value="1"/>
</dbReference>
<sequence length="627" mass="65837">MANEGYTDIAATTQDTLRFSWRVVSQSTENNTTTLAWEMLLIAAAQGYIQSSYSKDWSVTVAGKTYSGTNKVSIGNNSQKVLASGTTEISHNADGTKSFSYYFSQQFNIYWTGKLVRTVDGSGSGTLPNIARATAPVLSPASQVMGSAISISLPRASEAFTHTLQYFFGSASGTIASGAAASASWTVPASLAAQLPGAASGTGTIRCITYNGASQVGTRDVSFTASVPSSLVPSISGVAVTDTQSAVASAFGAFVQGKSTLKVVTQAAGVSGSTISSCKVSYQGKTYSGTSVSNIPVIGSGTQTVSVTVTDSRGRTASASKTVTVLAYSSPTIAAFSAARCNSSGSLDDNGSNVKVTMNFSISPCGNKNTKSYKIEYRAAGDSGSWHTAFSGSAYSYSSSQVISGDLFDTDLAYSIRLTVADFFSSITSVIELPTAFTLIDLYSSGKGMAFGKVAAKDGLENALEVWHTKPCHFGGQIYLSGYFGQEKSLLDFLMPVGTVREFSNSTDPNVLYPGTAWERFGAGRFTVGVNSGDSDFSSPGATGGSKTSTHYHWTKTGFDGEHVYVTDCTEEGNGPTPSRVSTLHRAMVFPDQISAEPDLTREGTTYESELSLLPPYIAVSRWVRTK</sequence>
<dbReference type="InterPro" id="IPR053827">
    <property type="entry name" value="Gp10_C"/>
</dbReference>
<reference evidence="2" key="1">
    <citation type="submission" date="2020-10" db="EMBL/GenBank/DDBJ databases">
        <authorList>
            <person name="Gilroy R."/>
        </authorList>
    </citation>
    <scope>NUCLEOTIDE SEQUENCE</scope>
    <source>
        <strain evidence="2">ChiSxjej1B13-7041</strain>
    </source>
</reference>
<dbReference type="EMBL" id="DVHU01000018">
    <property type="protein sequence ID" value="HIR92194.1"/>
    <property type="molecule type" value="Genomic_DNA"/>
</dbReference>
<proteinExistence type="predicted"/>
<dbReference type="AlphaFoldDB" id="A0A9D1EIH3"/>
<accession>A0A9D1EIH3</accession>
<name>A0A9D1EIH3_9FIRM</name>
<evidence type="ECO:0000259" key="1">
    <source>
        <dbReference type="Pfam" id="PF21939"/>
    </source>
</evidence>
<protein>
    <recommendedName>
        <fullName evidence="1">Baseplate structural protein Gp10 C-terminal domain-containing protein</fullName>
    </recommendedName>
</protein>
<dbReference type="Proteomes" id="UP000886841">
    <property type="component" value="Unassembled WGS sequence"/>
</dbReference>
<dbReference type="Pfam" id="PF21939">
    <property type="entry name" value="Gp10_C"/>
    <property type="match status" value="1"/>
</dbReference>
<evidence type="ECO:0000313" key="3">
    <source>
        <dbReference type="Proteomes" id="UP000886841"/>
    </source>
</evidence>
<evidence type="ECO:0000313" key="2">
    <source>
        <dbReference type="EMBL" id="HIR92194.1"/>
    </source>
</evidence>
<organism evidence="2 3">
    <name type="scientific">Candidatus Egerieimonas intestinavium</name>
    <dbReference type="NCBI Taxonomy" id="2840777"/>
    <lineage>
        <taxon>Bacteria</taxon>
        <taxon>Bacillati</taxon>
        <taxon>Bacillota</taxon>
        <taxon>Clostridia</taxon>
        <taxon>Lachnospirales</taxon>
        <taxon>Lachnospiraceae</taxon>
        <taxon>Lachnospiraceae incertae sedis</taxon>
        <taxon>Candidatus Egerieimonas</taxon>
    </lineage>
</organism>
<comment type="caution">
    <text evidence="2">The sequence shown here is derived from an EMBL/GenBank/DDBJ whole genome shotgun (WGS) entry which is preliminary data.</text>
</comment>
<reference evidence="2" key="2">
    <citation type="journal article" date="2021" name="PeerJ">
        <title>Extensive microbial diversity within the chicken gut microbiome revealed by metagenomics and culture.</title>
        <authorList>
            <person name="Gilroy R."/>
            <person name="Ravi A."/>
            <person name="Getino M."/>
            <person name="Pursley I."/>
            <person name="Horton D.L."/>
            <person name="Alikhan N.F."/>
            <person name="Baker D."/>
            <person name="Gharbi K."/>
            <person name="Hall N."/>
            <person name="Watson M."/>
            <person name="Adriaenssens E.M."/>
            <person name="Foster-Nyarko E."/>
            <person name="Jarju S."/>
            <person name="Secka A."/>
            <person name="Antonio M."/>
            <person name="Oren A."/>
            <person name="Chaudhuri R.R."/>
            <person name="La Ragione R."/>
            <person name="Hildebrand F."/>
            <person name="Pallen M.J."/>
        </authorList>
    </citation>
    <scope>NUCLEOTIDE SEQUENCE</scope>
    <source>
        <strain evidence="2">ChiSxjej1B13-7041</strain>
    </source>
</reference>
<feature type="domain" description="Baseplate structural protein Gp10 C-terminal" evidence="1">
    <location>
        <begin position="490"/>
        <end position="626"/>
    </location>
</feature>
<dbReference type="InterPro" id="IPR008577">
    <property type="entry name" value="DUF859"/>
</dbReference>
<gene>
    <name evidence="2" type="ORF">IAB98_02075</name>
</gene>